<dbReference type="SMART" id="SM00908">
    <property type="entry name" value="Gal-bind_lectin"/>
    <property type="match status" value="2"/>
</dbReference>
<dbReference type="PANTHER" id="PTHR11346:SF185">
    <property type="entry name" value="GALECTIN"/>
    <property type="match status" value="1"/>
</dbReference>
<dbReference type="OrthoDB" id="5795596at2759"/>
<protein>
    <recommendedName>
        <fullName evidence="2">Galectin</fullName>
    </recommendedName>
</protein>
<dbReference type="GeneID" id="6497864"/>
<dbReference type="GO" id="GO:0008039">
    <property type="term" value="P:synaptic target recognition"/>
    <property type="evidence" value="ECO:0007669"/>
    <property type="project" value="EnsemblMetazoa"/>
</dbReference>
<dbReference type="AlphaFoldDB" id="B3MLU3"/>
<accession>B3MLU3</accession>
<sequence>MTAIILLACHSVRELLDLSDALWHNAFDIDRSLTYYRNKRRLQLFQFHCRELWLRQAMIREADLIDFGDEADAESSFYGSQARTVHQRFHEAERQQLEPLADAFEDIEVIDGKQFDATFYEYTDVLPKYRNDQLGKLREGVSFTITGRLALTCERFSINLAHNNEKKDVALHINPRLPQNYIVRNTKVQDIWGREEVASALPFVLHRGDNFSIQVLVTDACYMISVNGQHFAEYAHRIPYQDVRVLEVKGDVDNVEMQQSLVLSYPQRTPASEAKNIELRLNEGVDEIDASVEEAVNIPQEWCLISAPSKHLSDEGSPKSSHSAGDLGLTLPYYGALPPNSLCEGRCLKIEGRVRLLPHSFYINLQEGQDIWPHPVIAFHLNPRFSRSGGGAIGKAVVCRNAWENGQWGEEERSELDTNFRPGRTFSLAIVCTKESFEVYVNRQYLTEFKYKVSPERVNTIYIQGDVKLWNVTVEQNPMIRGKNVRIYHNPVYSEEY</sequence>
<dbReference type="Proteomes" id="UP000007801">
    <property type="component" value="Unassembled WGS sequence"/>
</dbReference>
<dbReference type="SMR" id="B3MLU3"/>
<proteinExistence type="predicted"/>
<dbReference type="PhylomeDB" id="B3MLU3"/>
<dbReference type="Gene3D" id="2.60.120.200">
    <property type="match status" value="2"/>
</dbReference>
<dbReference type="STRING" id="7217.B3MLU3"/>
<dbReference type="InterPro" id="IPR044156">
    <property type="entry name" value="Galectin-like"/>
</dbReference>
<dbReference type="GO" id="GO:0016936">
    <property type="term" value="F:galactoside binding"/>
    <property type="evidence" value="ECO:0007669"/>
    <property type="project" value="EnsemblMetazoa"/>
</dbReference>
<gene>
    <name evidence="4" type="primary">Dana\GF15050</name>
    <name evidence="4" type="synonym">dana_GLEANR_15816</name>
    <name evidence="4" type="ORF">GF15050</name>
</gene>
<evidence type="ECO:0000256" key="1">
    <source>
        <dbReference type="ARBA" id="ARBA00022734"/>
    </source>
</evidence>
<dbReference type="GO" id="GO:0098883">
    <property type="term" value="P:synapse pruning"/>
    <property type="evidence" value="ECO:0007669"/>
    <property type="project" value="EnsemblMetazoa"/>
</dbReference>
<dbReference type="PROSITE" id="PS51304">
    <property type="entry name" value="GALECTIN"/>
    <property type="match status" value="2"/>
</dbReference>
<organism evidence="4 5">
    <name type="scientific">Drosophila ananassae</name>
    <name type="common">Fruit fly</name>
    <dbReference type="NCBI Taxonomy" id="7217"/>
    <lineage>
        <taxon>Eukaryota</taxon>
        <taxon>Metazoa</taxon>
        <taxon>Ecdysozoa</taxon>
        <taxon>Arthropoda</taxon>
        <taxon>Hexapoda</taxon>
        <taxon>Insecta</taxon>
        <taxon>Pterygota</taxon>
        <taxon>Neoptera</taxon>
        <taxon>Endopterygota</taxon>
        <taxon>Diptera</taxon>
        <taxon>Brachycera</taxon>
        <taxon>Muscomorpha</taxon>
        <taxon>Ephydroidea</taxon>
        <taxon>Drosophilidae</taxon>
        <taxon>Drosophila</taxon>
        <taxon>Sophophora</taxon>
    </lineage>
</organism>
<dbReference type="PANTHER" id="PTHR11346">
    <property type="entry name" value="GALECTIN"/>
    <property type="match status" value="1"/>
</dbReference>
<dbReference type="Pfam" id="PF00337">
    <property type="entry name" value="Gal-bind_lectin"/>
    <property type="match status" value="2"/>
</dbReference>
<dbReference type="FunFam" id="2.60.120.200:FF:000180">
    <property type="entry name" value="Galectin"/>
    <property type="match status" value="1"/>
</dbReference>
<dbReference type="eggNOG" id="KOG3587">
    <property type="taxonomic scope" value="Eukaryota"/>
</dbReference>
<evidence type="ECO:0000313" key="5">
    <source>
        <dbReference type="Proteomes" id="UP000007801"/>
    </source>
</evidence>
<dbReference type="InterPro" id="IPR013320">
    <property type="entry name" value="ConA-like_dom_sf"/>
</dbReference>
<reference evidence="4 5" key="1">
    <citation type="journal article" date="2007" name="Nature">
        <title>Evolution of genes and genomes on the Drosophila phylogeny.</title>
        <authorList>
            <consortium name="Drosophila 12 Genomes Consortium"/>
            <person name="Clark A.G."/>
            <person name="Eisen M.B."/>
            <person name="Smith D.R."/>
            <person name="Bergman C.M."/>
            <person name="Oliver B."/>
            <person name="Markow T.A."/>
            <person name="Kaufman T.C."/>
            <person name="Kellis M."/>
            <person name="Gelbart W."/>
            <person name="Iyer V.N."/>
            <person name="Pollard D.A."/>
            <person name="Sackton T.B."/>
            <person name="Larracuente A.M."/>
            <person name="Singh N.D."/>
            <person name="Abad J.P."/>
            <person name="Abt D.N."/>
            <person name="Adryan B."/>
            <person name="Aguade M."/>
            <person name="Akashi H."/>
            <person name="Anderson W.W."/>
            <person name="Aquadro C.F."/>
            <person name="Ardell D.H."/>
            <person name="Arguello R."/>
            <person name="Artieri C.G."/>
            <person name="Barbash D.A."/>
            <person name="Barker D."/>
            <person name="Barsanti P."/>
            <person name="Batterham P."/>
            <person name="Batzoglou S."/>
            <person name="Begun D."/>
            <person name="Bhutkar A."/>
            <person name="Blanco E."/>
            <person name="Bosak S.A."/>
            <person name="Bradley R.K."/>
            <person name="Brand A.D."/>
            <person name="Brent M.R."/>
            <person name="Brooks A.N."/>
            <person name="Brown R.H."/>
            <person name="Butlin R.K."/>
            <person name="Caggese C."/>
            <person name="Calvi B.R."/>
            <person name="Bernardo de Carvalho A."/>
            <person name="Caspi A."/>
            <person name="Castrezana S."/>
            <person name="Celniker S.E."/>
            <person name="Chang J.L."/>
            <person name="Chapple C."/>
            <person name="Chatterji S."/>
            <person name="Chinwalla A."/>
            <person name="Civetta A."/>
            <person name="Clifton S.W."/>
            <person name="Comeron J.M."/>
            <person name="Costello J.C."/>
            <person name="Coyne J.A."/>
            <person name="Daub J."/>
            <person name="David R.G."/>
            <person name="Delcher A.L."/>
            <person name="Delehaunty K."/>
            <person name="Do C.B."/>
            <person name="Ebling H."/>
            <person name="Edwards K."/>
            <person name="Eickbush T."/>
            <person name="Evans J.D."/>
            <person name="Filipski A."/>
            <person name="Findeiss S."/>
            <person name="Freyhult E."/>
            <person name="Fulton L."/>
            <person name="Fulton R."/>
            <person name="Garcia A.C."/>
            <person name="Gardiner A."/>
            <person name="Garfield D.A."/>
            <person name="Garvin B.E."/>
            <person name="Gibson G."/>
            <person name="Gilbert D."/>
            <person name="Gnerre S."/>
            <person name="Godfrey J."/>
            <person name="Good R."/>
            <person name="Gotea V."/>
            <person name="Gravely B."/>
            <person name="Greenberg A.J."/>
            <person name="Griffiths-Jones S."/>
            <person name="Gross S."/>
            <person name="Guigo R."/>
            <person name="Gustafson E.A."/>
            <person name="Haerty W."/>
            <person name="Hahn M.W."/>
            <person name="Halligan D.L."/>
            <person name="Halpern A.L."/>
            <person name="Halter G.M."/>
            <person name="Han M.V."/>
            <person name="Heger A."/>
            <person name="Hillier L."/>
            <person name="Hinrichs A.S."/>
            <person name="Holmes I."/>
            <person name="Hoskins R.A."/>
            <person name="Hubisz M.J."/>
            <person name="Hultmark D."/>
            <person name="Huntley M.A."/>
            <person name="Jaffe D.B."/>
            <person name="Jagadeeshan S."/>
            <person name="Jeck W.R."/>
            <person name="Johnson J."/>
            <person name="Jones C.D."/>
            <person name="Jordan W.C."/>
            <person name="Karpen G.H."/>
            <person name="Kataoka E."/>
            <person name="Keightley P.D."/>
            <person name="Kheradpour P."/>
            <person name="Kirkness E.F."/>
            <person name="Koerich L.B."/>
            <person name="Kristiansen K."/>
            <person name="Kudrna D."/>
            <person name="Kulathinal R.J."/>
            <person name="Kumar S."/>
            <person name="Kwok R."/>
            <person name="Lander E."/>
            <person name="Langley C.H."/>
            <person name="Lapoint R."/>
            <person name="Lazzaro B.P."/>
            <person name="Lee S.J."/>
            <person name="Levesque L."/>
            <person name="Li R."/>
            <person name="Lin C.F."/>
            <person name="Lin M.F."/>
            <person name="Lindblad-Toh K."/>
            <person name="Llopart A."/>
            <person name="Long M."/>
            <person name="Low L."/>
            <person name="Lozovsky E."/>
            <person name="Lu J."/>
            <person name="Luo M."/>
            <person name="Machado C.A."/>
            <person name="Makalowski W."/>
            <person name="Marzo M."/>
            <person name="Matsuda M."/>
            <person name="Matzkin L."/>
            <person name="McAllister B."/>
            <person name="McBride C.S."/>
            <person name="McKernan B."/>
            <person name="McKernan K."/>
            <person name="Mendez-Lago M."/>
            <person name="Minx P."/>
            <person name="Mollenhauer M.U."/>
            <person name="Montooth K."/>
            <person name="Mount S.M."/>
            <person name="Mu X."/>
            <person name="Myers E."/>
            <person name="Negre B."/>
            <person name="Newfeld S."/>
            <person name="Nielsen R."/>
            <person name="Noor M.A."/>
            <person name="O'Grady P."/>
            <person name="Pachter L."/>
            <person name="Papaceit M."/>
            <person name="Parisi M.J."/>
            <person name="Parisi M."/>
            <person name="Parts L."/>
            <person name="Pedersen J.S."/>
            <person name="Pesole G."/>
            <person name="Phillippy A.M."/>
            <person name="Ponting C.P."/>
            <person name="Pop M."/>
            <person name="Porcelli D."/>
            <person name="Powell J.R."/>
            <person name="Prohaska S."/>
            <person name="Pruitt K."/>
            <person name="Puig M."/>
            <person name="Quesneville H."/>
            <person name="Ram K.R."/>
            <person name="Rand D."/>
            <person name="Rasmussen M.D."/>
            <person name="Reed L.K."/>
            <person name="Reenan R."/>
            <person name="Reily A."/>
            <person name="Remington K.A."/>
            <person name="Rieger T.T."/>
            <person name="Ritchie M.G."/>
            <person name="Robin C."/>
            <person name="Rogers Y.H."/>
            <person name="Rohde C."/>
            <person name="Rozas J."/>
            <person name="Rubenfield M.J."/>
            <person name="Ruiz A."/>
            <person name="Russo S."/>
            <person name="Salzberg S.L."/>
            <person name="Sanchez-Gracia A."/>
            <person name="Saranga D.J."/>
            <person name="Sato H."/>
            <person name="Schaeffer S.W."/>
            <person name="Schatz M.C."/>
            <person name="Schlenke T."/>
            <person name="Schwartz R."/>
            <person name="Segarra C."/>
            <person name="Singh R.S."/>
            <person name="Sirot L."/>
            <person name="Sirota M."/>
            <person name="Sisneros N.B."/>
            <person name="Smith C.D."/>
            <person name="Smith T.F."/>
            <person name="Spieth J."/>
            <person name="Stage D.E."/>
            <person name="Stark A."/>
            <person name="Stephan W."/>
            <person name="Strausberg R.L."/>
            <person name="Strempel S."/>
            <person name="Sturgill D."/>
            <person name="Sutton G."/>
            <person name="Sutton G.G."/>
            <person name="Tao W."/>
            <person name="Teichmann S."/>
            <person name="Tobari Y.N."/>
            <person name="Tomimura Y."/>
            <person name="Tsolas J.M."/>
            <person name="Valente V.L."/>
            <person name="Venter E."/>
            <person name="Venter J.C."/>
            <person name="Vicario S."/>
            <person name="Vieira F.G."/>
            <person name="Vilella A.J."/>
            <person name="Villasante A."/>
            <person name="Walenz B."/>
            <person name="Wang J."/>
            <person name="Wasserman M."/>
            <person name="Watts T."/>
            <person name="Wilson D."/>
            <person name="Wilson R.K."/>
            <person name="Wing R.A."/>
            <person name="Wolfner M.F."/>
            <person name="Wong A."/>
            <person name="Wong G.K."/>
            <person name="Wu C.I."/>
            <person name="Wu G."/>
            <person name="Yamamoto D."/>
            <person name="Yang H.P."/>
            <person name="Yang S.P."/>
            <person name="Yorke J.A."/>
            <person name="Yoshida K."/>
            <person name="Zdobnov E."/>
            <person name="Zhang P."/>
            <person name="Zhang Y."/>
            <person name="Zimin A.V."/>
            <person name="Baldwin J."/>
            <person name="Abdouelleil A."/>
            <person name="Abdulkadir J."/>
            <person name="Abebe A."/>
            <person name="Abera B."/>
            <person name="Abreu J."/>
            <person name="Acer S.C."/>
            <person name="Aftuck L."/>
            <person name="Alexander A."/>
            <person name="An P."/>
            <person name="Anderson E."/>
            <person name="Anderson S."/>
            <person name="Arachi H."/>
            <person name="Azer M."/>
            <person name="Bachantsang P."/>
            <person name="Barry A."/>
            <person name="Bayul T."/>
            <person name="Berlin A."/>
            <person name="Bessette D."/>
            <person name="Bloom T."/>
            <person name="Blye J."/>
            <person name="Boguslavskiy L."/>
            <person name="Bonnet C."/>
            <person name="Boukhgalter B."/>
            <person name="Bourzgui I."/>
            <person name="Brown A."/>
            <person name="Cahill P."/>
            <person name="Channer S."/>
            <person name="Cheshatsang Y."/>
            <person name="Chuda L."/>
            <person name="Citroen M."/>
            <person name="Collymore A."/>
            <person name="Cooke P."/>
            <person name="Costello M."/>
            <person name="D'Aco K."/>
            <person name="Daza R."/>
            <person name="De Haan G."/>
            <person name="DeGray S."/>
            <person name="DeMaso C."/>
            <person name="Dhargay N."/>
            <person name="Dooley K."/>
            <person name="Dooley E."/>
            <person name="Doricent M."/>
            <person name="Dorje P."/>
            <person name="Dorjee K."/>
            <person name="Dupes A."/>
            <person name="Elong R."/>
            <person name="Falk J."/>
            <person name="Farina A."/>
            <person name="Faro S."/>
            <person name="Ferguson D."/>
            <person name="Fisher S."/>
            <person name="Foley C.D."/>
            <person name="Franke A."/>
            <person name="Friedrich D."/>
            <person name="Gadbois L."/>
            <person name="Gearin G."/>
            <person name="Gearin C.R."/>
            <person name="Giannoukos G."/>
            <person name="Goode T."/>
            <person name="Graham J."/>
            <person name="Grandbois E."/>
            <person name="Grewal S."/>
            <person name="Gyaltsen K."/>
            <person name="Hafez N."/>
            <person name="Hagos B."/>
            <person name="Hall J."/>
            <person name="Henson C."/>
            <person name="Hollinger A."/>
            <person name="Honan T."/>
            <person name="Huard M.D."/>
            <person name="Hughes L."/>
            <person name="Hurhula B."/>
            <person name="Husby M.E."/>
            <person name="Kamat A."/>
            <person name="Kanga B."/>
            <person name="Kashin S."/>
            <person name="Khazanovich D."/>
            <person name="Kisner P."/>
            <person name="Lance K."/>
            <person name="Lara M."/>
            <person name="Lee W."/>
            <person name="Lennon N."/>
            <person name="Letendre F."/>
            <person name="LeVine R."/>
            <person name="Lipovsky A."/>
            <person name="Liu X."/>
            <person name="Liu J."/>
            <person name="Liu S."/>
            <person name="Lokyitsang T."/>
            <person name="Lokyitsang Y."/>
            <person name="Lubonja R."/>
            <person name="Lui A."/>
            <person name="MacDonald P."/>
            <person name="Magnisalis V."/>
            <person name="Maru K."/>
            <person name="Matthews C."/>
            <person name="McCusker W."/>
            <person name="McDonough S."/>
            <person name="Mehta T."/>
            <person name="Meldrim J."/>
            <person name="Meneus L."/>
            <person name="Mihai O."/>
            <person name="Mihalev A."/>
            <person name="Mihova T."/>
            <person name="Mittelman R."/>
            <person name="Mlenga V."/>
            <person name="Montmayeur A."/>
            <person name="Mulrain L."/>
            <person name="Navidi A."/>
            <person name="Naylor J."/>
            <person name="Negash T."/>
            <person name="Nguyen T."/>
            <person name="Nguyen N."/>
            <person name="Nicol R."/>
            <person name="Norbu C."/>
            <person name="Norbu N."/>
            <person name="Novod N."/>
            <person name="O'Neill B."/>
            <person name="Osman S."/>
            <person name="Markiewicz E."/>
            <person name="Oyono O.L."/>
            <person name="Patti C."/>
            <person name="Phunkhang P."/>
            <person name="Pierre F."/>
            <person name="Priest M."/>
            <person name="Raghuraman S."/>
            <person name="Rege F."/>
            <person name="Reyes R."/>
            <person name="Rise C."/>
            <person name="Rogov P."/>
            <person name="Ross K."/>
            <person name="Ryan E."/>
            <person name="Settipalli S."/>
            <person name="Shea T."/>
            <person name="Sherpa N."/>
            <person name="Shi L."/>
            <person name="Shih D."/>
            <person name="Sparrow T."/>
            <person name="Spaulding J."/>
            <person name="Stalker J."/>
            <person name="Stange-Thomann N."/>
            <person name="Stavropoulos S."/>
            <person name="Stone C."/>
            <person name="Strader C."/>
            <person name="Tesfaye S."/>
            <person name="Thomson T."/>
            <person name="Thoulutsang Y."/>
            <person name="Thoulutsang D."/>
            <person name="Topham K."/>
            <person name="Topping I."/>
            <person name="Tsamla T."/>
            <person name="Vassiliev H."/>
            <person name="Vo A."/>
            <person name="Wangchuk T."/>
            <person name="Wangdi T."/>
            <person name="Weiand M."/>
            <person name="Wilkinson J."/>
            <person name="Wilson A."/>
            <person name="Yadav S."/>
            <person name="Young G."/>
            <person name="Yu Q."/>
            <person name="Zembek L."/>
            <person name="Zhong D."/>
            <person name="Zimmer A."/>
            <person name="Zwirko Z."/>
            <person name="Jaffe D.B."/>
            <person name="Alvarez P."/>
            <person name="Brockman W."/>
            <person name="Butler J."/>
            <person name="Chin C."/>
            <person name="Gnerre S."/>
            <person name="Grabherr M."/>
            <person name="Kleber M."/>
            <person name="Mauceli E."/>
            <person name="MacCallum I."/>
        </authorList>
    </citation>
    <scope>NUCLEOTIDE SEQUENCE [LARGE SCALE GENOMIC DNA]</scope>
    <source>
        <strain evidence="5">Tucson 14024-0371.13</strain>
    </source>
</reference>
<dbReference type="OMA" id="IRCEYEG"/>
<dbReference type="SMART" id="SM00276">
    <property type="entry name" value="GLECT"/>
    <property type="match status" value="2"/>
</dbReference>
<dbReference type="EMBL" id="CH902620">
    <property type="protein sequence ID" value="EDV30814.1"/>
    <property type="molecule type" value="Genomic_DNA"/>
</dbReference>
<name>B3MLU3_DROAN</name>
<evidence type="ECO:0000256" key="2">
    <source>
        <dbReference type="RuleBase" id="RU102079"/>
    </source>
</evidence>
<dbReference type="SUPFAM" id="SSF49899">
    <property type="entry name" value="Concanavalin A-like lectins/glucanases"/>
    <property type="match status" value="2"/>
</dbReference>
<dbReference type="CDD" id="cd00070">
    <property type="entry name" value="GLECT"/>
    <property type="match status" value="2"/>
</dbReference>
<dbReference type="FunCoup" id="B3MLU3">
    <property type="interactions" value="267"/>
</dbReference>
<dbReference type="KEGG" id="dan:6497864"/>
<feature type="domain" description="Galectin" evidence="3">
    <location>
        <begin position="334"/>
        <end position="475"/>
    </location>
</feature>
<dbReference type="InterPro" id="IPR001079">
    <property type="entry name" value="Galectin_CRD"/>
</dbReference>
<dbReference type="GO" id="GO:0140032">
    <property type="term" value="F:glycosylation-dependent protein binding"/>
    <property type="evidence" value="ECO:0007669"/>
    <property type="project" value="EnsemblMetazoa"/>
</dbReference>
<dbReference type="HOGENOM" id="CLU_037794_0_0_1"/>
<evidence type="ECO:0000259" key="3">
    <source>
        <dbReference type="PROSITE" id="PS51304"/>
    </source>
</evidence>
<evidence type="ECO:0000313" key="4">
    <source>
        <dbReference type="EMBL" id="EDV30814.1"/>
    </source>
</evidence>
<feature type="domain" description="Galectin" evidence="3">
    <location>
        <begin position="129"/>
        <end position="268"/>
    </location>
</feature>
<dbReference type="GO" id="GO:0005829">
    <property type="term" value="C:cytosol"/>
    <property type="evidence" value="ECO:0007669"/>
    <property type="project" value="EnsemblMetazoa"/>
</dbReference>
<dbReference type="InParanoid" id="B3MLU3"/>
<keyword evidence="5" id="KW-1185">Reference proteome</keyword>
<keyword evidence="1 2" id="KW-0430">Lectin</keyword>
<dbReference type="GO" id="GO:0030246">
    <property type="term" value="F:carbohydrate binding"/>
    <property type="evidence" value="ECO:0007669"/>
    <property type="project" value="UniProtKB-UniRule"/>
</dbReference>